<keyword evidence="4" id="KW-1185">Reference proteome</keyword>
<proteinExistence type="inferred from homology"/>
<dbReference type="PANTHER" id="PTHR48047">
    <property type="entry name" value="GLYCOSYLTRANSFERASE"/>
    <property type="match status" value="1"/>
</dbReference>
<dbReference type="AlphaFoldDB" id="A0AAN9QL12"/>
<evidence type="ECO:0000256" key="2">
    <source>
        <dbReference type="ARBA" id="ARBA00022676"/>
    </source>
</evidence>
<dbReference type="GO" id="GO:0035251">
    <property type="term" value="F:UDP-glucosyltransferase activity"/>
    <property type="evidence" value="ECO:0007669"/>
    <property type="project" value="TreeGrafter"/>
</dbReference>
<protein>
    <submittedName>
        <fullName evidence="3">Uncharacterized protein</fullName>
    </submittedName>
</protein>
<comment type="similarity">
    <text evidence="1">Belongs to the UDP-glycosyltransferase family.</text>
</comment>
<reference evidence="3 4" key="1">
    <citation type="submission" date="2024-01" db="EMBL/GenBank/DDBJ databases">
        <title>The genomes of 5 underutilized Papilionoideae crops provide insights into root nodulation and disease resistanc.</title>
        <authorList>
            <person name="Jiang F."/>
        </authorList>
    </citation>
    <scope>NUCLEOTIDE SEQUENCE [LARGE SCALE GENOMIC DNA]</scope>
    <source>
        <strain evidence="3">LVBAO_FW01</strain>
        <tissue evidence="3">Leaves</tissue>
    </source>
</reference>
<dbReference type="EMBL" id="JAYMYQ010000004">
    <property type="protein sequence ID" value="KAK7339439.1"/>
    <property type="molecule type" value="Genomic_DNA"/>
</dbReference>
<evidence type="ECO:0000313" key="3">
    <source>
        <dbReference type="EMBL" id="KAK7339439.1"/>
    </source>
</evidence>
<dbReference type="PANTHER" id="PTHR48047:SF51">
    <property type="entry name" value="GLYCOSYLTRANSFERASE"/>
    <property type="match status" value="1"/>
</dbReference>
<keyword evidence="2" id="KW-0808">Transferase</keyword>
<dbReference type="SUPFAM" id="SSF53756">
    <property type="entry name" value="UDP-Glycosyltransferase/glycogen phosphorylase"/>
    <property type="match status" value="1"/>
</dbReference>
<comment type="caution">
    <text evidence="3">The sequence shown here is derived from an EMBL/GenBank/DDBJ whole genome shotgun (WGS) entry which is preliminary data.</text>
</comment>
<gene>
    <name evidence="3" type="ORF">VNO77_20107</name>
</gene>
<sequence length="284" mass="31872">MASIPSDASCSHVVLFPFMAKGHTIPLLQFAQILLCRSTAVTVITTPANHQFIAELLNCTAASIVTLPFPIAADIPAGVESTDKLPSMSLFTKFGLATSAMQPHFEQLLETLPRVSFMVTDAFLWWTLHSAKKLGIPRLVFYGMSCYSYCLSMVAKSSGIFSGSQRDDELVALSRFPWIKLSKEYFTLNYRDPKPKSLEYIFSMEVSSSTYNSYGMLVNSFYELEPLFAANCNTQCDGSFRNWCVGPLCLAEQTPKKVHSEPGVKPRWVQWLDKKLEKKCWNNI</sequence>
<evidence type="ECO:0000313" key="4">
    <source>
        <dbReference type="Proteomes" id="UP001367508"/>
    </source>
</evidence>
<accession>A0AAN9QL12</accession>
<evidence type="ECO:0000256" key="1">
    <source>
        <dbReference type="ARBA" id="ARBA00009995"/>
    </source>
</evidence>
<dbReference type="Proteomes" id="UP001367508">
    <property type="component" value="Unassembled WGS sequence"/>
</dbReference>
<name>A0AAN9QL12_CANGL</name>
<organism evidence="3 4">
    <name type="scientific">Canavalia gladiata</name>
    <name type="common">Sword bean</name>
    <name type="synonym">Dolichos gladiatus</name>
    <dbReference type="NCBI Taxonomy" id="3824"/>
    <lineage>
        <taxon>Eukaryota</taxon>
        <taxon>Viridiplantae</taxon>
        <taxon>Streptophyta</taxon>
        <taxon>Embryophyta</taxon>
        <taxon>Tracheophyta</taxon>
        <taxon>Spermatophyta</taxon>
        <taxon>Magnoliopsida</taxon>
        <taxon>eudicotyledons</taxon>
        <taxon>Gunneridae</taxon>
        <taxon>Pentapetalae</taxon>
        <taxon>rosids</taxon>
        <taxon>fabids</taxon>
        <taxon>Fabales</taxon>
        <taxon>Fabaceae</taxon>
        <taxon>Papilionoideae</taxon>
        <taxon>50 kb inversion clade</taxon>
        <taxon>NPAAA clade</taxon>
        <taxon>indigoferoid/millettioid clade</taxon>
        <taxon>Phaseoleae</taxon>
        <taxon>Canavalia</taxon>
    </lineage>
</organism>
<dbReference type="Gene3D" id="3.40.50.2000">
    <property type="entry name" value="Glycogen Phosphorylase B"/>
    <property type="match status" value="1"/>
</dbReference>
<keyword evidence="2" id="KW-0328">Glycosyltransferase</keyword>